<dbReference type="PANTHER" id="PTHR34452:SF7">
    <property type="entry name" value="MYOSIN HEAVY CHAIN-RELATED PROTEIN"/>
    <property type="match status" value="1"/>
</dbReference>
<evidence type="ECO:0000256" key="1">
    <source>
        <dbReference type="SAM" id="Coils"/>
    </source>
</evidence>
<feature type="coiled-coil region" evidence="1">
    <location>
        <begin position="672"/>
        <end position="847"/>
    </location>
</feature>
<dbReference type="PANTHER" id="PTHR34452">
    <property type="entry name" value="MYOSIN HEAVY CHAIN-RELATED PROTEIN"/>
    <property type="match status" value="1"/>
</dbReference>
<feature type="region of interest" description="Disordered" evidence="2">
    <location>
        <begin position="161"/>
        <end position="182"/>
    </location>
</feature>
<feature type="region of interest" description="Disordered" evidence="2">
    <location>
        <begin position="952"/>
        <end position="1023"/>
    </location>
</feature>
<reference evidence="4" key="1">
    <citation type="submission" date="2019-03" db="EMBL/GenBank/DDBJ databases">
        <authorList>
            <person name="Mank J."/>
            <person name="Almeida P."/>
        </authorList>
    </citation>
    <scope>NUCLEOTIDE SEQUENCE</scope>
    <source>
        <strain evidence="4">78183</strain>
    </source>
</reference>
<feature type="coiled-coil region" evidence="1">
    <location>
        <begin position="505"/>
        <end position="642"/>
    </location>
</feature>
<evidence type="ECO:0000259" key="3">
    <source>
        <dbReference type="PROSITE" id="PS51840"/>
    </source>
</evidence>
<feature type="domain" description="C2 NT-type" evidence="3">
    <location>
        <begin position="6"/>
        <end position="141"/>
    </location>
</feature>
<keyword evidence="1" id="KW-0175">Coiled coil</keyword>
<dbReference type="EMBL" id="CAADRP010000668">
    <property type="protein sequence ID" value="VFU30784.1"/>
    <property type="molecule type" value="Genomic_DNA"/>
</dbReference>
<evidence type="ECO:0000313" key="4">
    <source>
        <dbReference type="EMBL" id="VFU30784.1"/>
    </source>
</evidence>
<organism evidence="4">
    <name type="scientific">Salix viminalis</name>
    <name type="common">Common osier</name>
    <name type="synonym">Basket willow</name>
    <dbReference type="NCBI Taxonomy" id="40686"/>
    <lineage>
        <taxon>Eukaryota</taxon>
        <taxon>Viridiplantae</taxon>
        <taxon>Streptophyta</taxon>
        <taxon>Embryophyta</taxon>
        <taxon>Tracheophyta</taxon>
        <taxon>Spermatophyta</taxon>
        <taxon>Magnoliopsida</taxon>
        <taxon>eudicotyledons</taxon>
        <taxon>Gunneridae</taxon>
        <taxon>Pentapetalae</taxon>
        <taxon>rosids</taxon>
        <taxon>fabids</taxon>
        <taxon>Malpighiales</taxon>
        <taxon>Salicaceae</taxon>
        <taxon>Saliceae</taxon>
        <taxon>Salix</taxon>
    </lineage>
</organism>
<evidence type="ECO:0000256" key="2">
    <source>
        <dbReference type="SAM" id="MobiDB-lite"/>
    </source>
</evidence>
<dbReference type="Pfam" id="PF10358">
    <property type="entry name" value="NT-C2"/>
    <property type="match status" value="1"/>
</dbReference>
<dbReference type="InterPro" id="IPR019448">
    <property type="entry name" value="NT-C2"/>
</dbReference>
<name>A0A6N2KRJ8_SALVM</name>
<protein>
    <recommendedName>
        <fullName evidence="3">C2 NT-type domain-containing protein</fullName>
    </recommendedName>
</protein>
<sequence>MFRSARWRREKNKIKTVFKLQFHATQLPQLYASPLSISVVPGDVGKPTVRLEKGILREESCRWDYPVYETVKYIRDTKTGKINERIYHFVVSAGSSKNSLVGEVSIDFADYAEATIPSTVSLPLKNSKSDGVLHVSIQRLQEEVEQSEVVEAEDINIKSQSRTLNTQLNNSNRDEGTNSHSSEMVDENMMGIFVVLQDLPLIIAPHNAELNDNDRTSSGFITMSSSESGLGLNAPQELGLRNNMLKDPTSFLSSRTLTSASHLPKANASAASYVEHQQPQWELCADSAHGISNDDLKNSFQGTFARERSQQASAIEMEKIKSELIMMARQQDVSEMEIQTLRKQIVKESKRGQDLSREILGLKGERDTLKLECEKLKAFQKCMEEAKSKTKSPFKLGDPFLEEVRQELNYEKDLNSNLWLQLQKTKESNAELILAVKDLNEMLEQKSRETFYLSNKVRSYEKAISRSTTDDDEEQKALEELVKEHKDSKEMYLLEQKIMYLCNEIEIYRRDKDELEIQMEQLELDYEILKQENHEMSYKLEQSQLQEQLKIQYECSPSFPNINELEAQVESLENELKKQSKGNSDSLTTIKQLETHIMSLEKELDQQAQEFDVDLEAVTSARVEQEQRAIQAEEALRKIKLKNANTAEKLQEEFRRLSVKMASTFDANEKVAMKALAEASELHMQKRQLEEMLQKANEELQSVKDDYESKLHVLSKQMLMEIEDKSRQLEQQKKHDEECGGNFSHEIQGLRAELEMLSIENNGLSEQADQKENMSLELEQMKTSMSLLQSEVRMLKAQCDDLKHSLFEDELAKEKLRKQLVQSKSELKKKEDALTSMEKKLKESNKCIAVSEGSKSITRNYKFLPVPYGSKEVANLREKIKLLVVQIKLKETSLEASANSFSEKERNLQNKIEELEGRVEKLDQNCTSFCCNQPRKSSEDNIGITPNVYIAEDLRSRDEKPRSSTSGMSEENGNLKLSISSNHSSVSEYEPKTCSINNTDHNANEELGELESLKERNKSMEMN</sequence>
<feature type="coiled-coil region" evidence="1">
    <location>
        <begin position="898"/>
        <end position="925"/>
    </location>
</feature>
<proteinExistence type="predicted"/>
<dbReference type="PROSITE" id="PS51840">
    <property type="entry name" value="C2_NT"/>
    <property type="match status" value="1"/>
</dbReference>
<accession>A0A6N2KRJ8</accession>
<feature type="compositionally biased region" description="Polar residues" evidence="2">
    <location>
        <begin position="161"/>
        <end position="171"/>
    </location>
</feature>
<gene>
    <name evidence="4" type="ORF">SVIM_LOCUS123609</name>
</gene>
<feature type="compositionally biased region" description="Basic and acidic residues" evidence="2">
    <location>
        <begin position="1011"/>
        <end position="1023"/>
    </location>
</feature>
<feature type="compositionally biased region" description="Basic and acidic residues" evidence="2">
    <location>
        <begin position="952"/>
        <end position="962"/>
    </location>
</feature>
<feature type="coiled-coil region" evidence="1">
    <location>
        <begin position="422"/>
        <end position="449"/>
    </location>
</feature>
<dbReference type="AlphaFoldDB" id="A0A6N2KRJ8"/>
<feature type="compositionally biased region" description="Polar residues" evidence="2">
    <location>
        <begin position="963"/>
        <end position="987"/>
    </location>
</feature>